<dbReference type="Proteomes" id="UP000040576">
    <property type="component" value="Unassembled WGS sequence"/>
</dbReference>
<sequence length="133" mass="15626">MKIKEIYLLQQEAAQEGYALDEWYNSLINKDISELNTVDLCRMIRQNILIELAIEKAIDVLKTNPLVGDVYDGQLLELLYSVDEEKIREYIEPLNEILLNIKQNLEIGDFICQEDYHEYLDLVEKFLTKINSL</sequence>
<dbReference type="EMBL" id="CCRF01000014">
    <property type="protein sequence ID" value="CEE00311.1"/>
    <property type="molecule type" value="Genomic_DNA"/>
</dbReference>
<organism evidence="1 2">
    <name type="scientific">Caldibacillus thermoamylovorans</name>
    <dbReference type="NCBI Taxonomy" id="35841"/>
    <lineage>
        <taxon>Bacteria</taxon>
        <taxon>Bacillati</taxon>
        <taxon>Bacillota</taxon>
        <taxon>Bacilli</taxon>
        <taxon>Bacillales</taxon>
        <taxon>Bacillaceae</taxon>
        <taxon>Caldibacillus</taxon>
    </lineage>
</organism>
<dbReference type="InterPro" id="IPR040547">
    <property type="entry name" value="CdiI"/>
</dbReference>
<accession>A0A090IQI0</accession>
<dbReference type="Pfam" id="PF18616">
    <property type="entry name" value="CdiI_3"/>
    <property type="match status" value="1"/>
</dbReference>
<keyword evidence="2" id="KW-1185">Reference proteome</keyword>
<gene>
    <name evidence="1" type="ORF">BT1A1_0450</name>
</gene>
<dbReference type="RefSeq" id="WP_051988963.1">
    <property type="nucleotide sequence ID" value="NZ_CCRF01000014.1"/>
</dbReference>
<dbReference type="CDD" id="cd20691">
    <property type="entry name" value="CdiI_EC536-like"/>
    <property type="match status" value="1"/>
</dbReference>
<reference evidence="1 2" key="1">
    <citation type="submission" date="2014-07" db="EMBL/GenBank/DDBJ databases">
        <authorList>
            <person name="Wibberg Daniel"/>
        </authorList>
    </citation>
    <scope>NUCLEOTIDE SEQUENCE [LARGE SCALE GENOMIC DNA]</scope>
</reference>
<proteinExistence type="predicted"/>
<name>A0A090IQI0_9BACI</name>
<evidence type="ECO:0000313" key="2">
    <source>
        <dbReference type="Proteomes" id="UP000040576"/>
    </source>
</evidence>
<protein>
    <submittedName>
        <fullName evidence="1">Uncharacterized protein</fullName>
    </submittedName>
</protein>
<dbReference type="AlphaFoldDB" id="A0A090IQI0"/>
<evidence type="ECO:0000313" key="1">
    <source>
        <dbReference type="EMBL" id="CEE00311.1"/>
    </source>
</evidence>